<protein>
    <submittedName>
        <fullName evidence="1">Uncharacterized protein</fullName>
    </submittedName>
</protein>
<proteinExistence type="predicted"/>
<gene>
    <name evidence="1" type="ORF">Goshw_027296</name>
</gene>
<dbReference type="AlphaFoldDB" id="A0A7J9LRT6"/>
<comment type="caution">
    <text evidence="1">The sequence shown here is derived from an EMBL/GenBank/DDBJ whole genome shotgun (WGS) entry which is preliminary data.</text>
</comment>
<accession>A0A7J9LRT6</accession>
<evidence type="ECO:0000313" key="2">
    <source>
        <dbReference type="Proteomes" id="UP000593576"/>
    </source>
</evidence>
<dbReference type="EMBL" id="JABFAF010000007">
    <property type="protein sequence ID" value="MBA0861377.1"/>
    <property type="molecule type" value="Genomic_DNA"/>
</dbReference>
<reference evidence="1 2" key="1">
    <citation type="journal article" date="2019" name="Genome Biol. Evol.">
        <title>Insights into the evolution of the New World diploid cottons (Gossypium, subgenus Houzingenia) based on genome sequencing.</title>
        <authorList>
            <person name="Grover C.E."/>
            <person name="Arick M.A. 2nd"/>
            <person name="Thrash A."/>
            <person name="Conover J.L."/>
            <person name="Sanders W.S."/>
            <person name="Peterson D.G."/>
            <person name="Frelichowski J.E."/>
            <person name="Scheffler J.A."/>
            <person name="Scheffler B.E."/>
            <person name="Wendel J.F."/>
        </authorList>
    </citation>
    <scope>NUCLEOTIDE SEQUENCE [LARGE SCALE GENOMIC DNA]</scope>
    <source>
        <strain evidence="1">1</strain>
        <tissue evidence="1">Leaf</tissue>
    </source>
</reference>
<dbReference type="OrthoDB" id="996467at2759"/>
<keyword evidence="2" id="KW-1185">Reference proteome</keyword>
<sequence>MLRWFPVWSTCTMLKPITQIRDYKVGYLNELERMLEKVYLMLF</sequence>
<evidence type="ECO:0000313" key="1">
    <source>
        <dbReference type="EMBL" id="MBA0861377.1"/>
    </source>
</evidence>
<organism evidence="1 2">
    <name type="scientific">Gossypium schwendimanii</name>
    <name type="common">Cotton</name>
    <dbReference type="NCBI Taxonomy" id="34291"/>
    <lineage>
        <taxon>Eukaryota</taxon>
        <taxon>Viridiplantae</taxon>
        <taxon>Streptophyta</taxon>
        <taxon>Embryophyta</taxon>
        <taxon>Tracheophyta</taxon>
        <taxon>Spermatophyta</taxon>
        <taxon>Magnoliopsida</taxon>
        <taxon>eudicotyledons</taxon>
        <taxon>Gunneridae</taxon>
        <taxon>Pentapetalae</taxon>
        <taxon>rosids</taxon>
        <taxon>malvids</taxon>
        <taxon>Malvales</taxon>
        <taxon>Malvaceae</taxon>
        <taxon>Malvoideae</taxon>
        <taxon>Gossypium</taxon>
    </lineage>
</organism>
<dbReference type="Proteomes" id="UP000593576">
    <property type="component" value="Unassembled WGS sequence"/>
</dbReference>
<name>A0A7J9LRT6_GOSSC</name>